<protein>
    <submittedName>
        <fullName evidence="1">Uncharacterized protein</fullName>
    </submittedName>
</protein>
<keyword evidence="2" id="KW-1185">Reference proteome</keyword>
<dbReference type="AlphaFoldDB" id="A0A1H3WV25"/>
<reference evidence="1 2" key="1">
    <citation type="submission" date="2016-10" db="EMBL/GenBank/DDBJ databases">
        <authorList>
            <person name="de Groot N.N."/>
        </authorList>
    </citation>
    <scope>NUCLEOTIDE SEQUENCE [LARGE SCALE GENOMIC DNA]</scope>
    <source>
        <strain evidence="1 2">DSM 19033</strain>
    </source>
</reference>
<proteinExistence type="predicted"/>
<evidence type="ECO:0000313" key="1">
    <source>
        <dbReference type="EMBL" id="SDZ90038.1"/>
    </source>
</evidence>
<dbReference type="RefSeq" id="WP_090554573.1">
    <property type="nucleotide sequence ID" value="NZ_FNRA01000001.1"/>
</dbReference>
<organism evidence="1 2">
    <name type="scientific">Pedobacter hartonius</name>
    <dbReference type="NCBI Taxonomy" id="425514"/>
    <lineage>
        <taxon>Bacteria</taxon>
        <taxon>Pseudomonadati</taxon>
        <taxon>Bacteroidota</taxon>
        <taxon>Sphingobacteriia</taxon>
        <taxon>Sphingobacteriales</taxon>
        <taxon>Sphingobacteriaceae</taxon>
        <taxon>Pedobacter</taxon>
    </lineage>
</organism>
<name>A0A1H3WV25_9SPHI</name>
<gene>
    <name evidence="1" type="ORF">SAMN05443550_101375</name>
</gene>
<dbReference type="EMBL" id="FNRA01000001">
    <property type="protein sequence ID" value="SDZ90038.1"/>
    <property type="molecule type" value="Genomic_DNA"/>
</dbReference>
<dbReference type="STRING" id="425514.SAMN05443550_101375"/>
<sequence>MTHQDELQENNTKKNEQLSLLFAHYGRAIYVAQVLEQQTINMVAIDEIVSSQADSENAYDTIWAKYDIGKMMMGIMTNLLQQAYQIDENDMEELRSLLSTKNDLANRYFRCNDLTAAAEEDGDRMIRDFVDFTQRVQIINEHLDLYRAAYNRRSGVTEETIAAAVSARKEEWQSIG</sequence>
<evidence type="ECO:0000313" key="2">
    <source>
        <dbReference type="Proteomes" id="UP000198850"/>
    </source>
</evidence>
<dbReference type="OrthoDB" id="9134523at2"/>
<dbReference type="Proteomes" id="UP000198850">
    <property type="component" value="Unassembled WGS sequence"/>
</dbReference>
<accession>A0A1H3WV25</accession>